<gene>
    <name evidence="2" type="ORF">V1264_018766</name>
</gene>
<evidence type="ECO:0000256" key="1">
    <source>
        <dbReference type="SAM" id="MobiDB-lite"/>
    </source>
</evidence>
<protein>
    <submittedName>
        <fullName evidence="2">Uncharacterized protein</fullName>
    </submittedName>
</protein>
<name>A0AAN9GEL6_9CAEN</name>
<evidence type="ECO:0000313" key="3">
    <source>
        <dbReference type="Proteomes" id="UP001374579"/>
    </source>
</evidence>
<proteinExistence type="predicted"/>
<comment type="caution">
    <text evidence="2">The sequence shown here is derived from an EMBL/GenBank/DDBJ whole genome shotgun (WGS) entry which is preliminary data.</text>
</comment>
<evidence type="ECO:0000313" key="2">
    <source>
        <dbReference type="EMBL" id="KAK7103985.1"/>
    </source>
</evidence>
<keyword evidence="3" id="KW-1185">Reference proteome</keyword>
<sequence length="147" mass="17385">MKGTKKNQERKSDKKTKELSYMQEYKAQTDEAETLLEIARRRTLVKLEEKWKKEKEVKADIARRRAKVLLGEKLAFMDLSALPPRKGDNTFWVTRVGEKHKIHTPEEEKGSRKVSLTQFTYELNSYRAHAKKPFVYWPKSDDLDRLS</sequence>
<reference evidence="2 3" key="1">
    <citation type="submission" date="2024-02" db="EMBL/GenBank/DDBJ databases">
        <title>Chromosome-scale genome assembly of the rough periwinkle Littorina saxatilis.</title>
        <authorList>
            <person name="De Jode A."/>
            <person name="Faria R."/>
            <person name="Formenti G."/>
            <person name="Sims Y."/>
            <person name="Smith T.P."/>
            <person name="Tracey A."/>
            <person name="Wood J.M.D."/>
            <person name="Zagrodzka Z.B."/>
            <person name="Johannesson K."/>
            <person name="Butlin R.K."/>
            <person name="Leder E.H."/>
        </authorList>
    </citation>
    <scope>NUCLEOTIDE SEQUENCE [LARGE SCALE GENOMIC DNA]</scope>
    <source>
        <strain evidence="2">Snail1</strain>
        <tissue evidence="2">Muscle</tissue>
    </source>
</reference>
<feature type="compositionally biased region" description="Basic and acidic residues" evidence="1">
    <location>
        <begin position="1"/>
        <end position="18"/>
    </location>
</feature>
<organism evidence="2 3">
    <name type="scientific">Littorina saxatilis</name>
    <dbReference type="NCBI Taxonomy" id="31220"/>
    <lineage>
        <taxon>Eukaryota</taxon>
        <taxon>Metazoa</taxon>
        <taxon>Spiralia</taxon>
        <taxon>Lophotrochozoa</taxon>
        <taxon>Mollusca</taxon>
        <taxon>Gastropoda</taxon>
        <taxon>Caenogastropoda</taxon>
        <taxon>Littorinimorpha</taxon>
        <taxon>Littorinoidea</taxon>
        <taxon>Littorinidae</taxon>
        <taxon>Littorina</taxon>
    </lineage>
</organism>
<dbReference type="Proteomes" id="UP001374579">
    <property type="component" value="Unassembled WGS sequence"/>
</dbReference>
<feature type="region of interest" description="Disordered" evidence="1">
    <location>
        <begin position="1"/>
        <end position="20"/>
    </location>
</feature>
<accession>A0AAN9GEL6</accession>
<dbReference type="EMBL" id="JBAMIC010000008">
    <property type="protein sequence ID" value="KAK7103985.1"/>
    <property type="molecule type" value="Genomic_DNA"/>
</dbReference>
<dbReference type="AlphaFoldDB" id="A0AAN9GEL6"/>